<protein>
    <submittedName>
        <fullName evidence="2">Uncharacterized protein</fullName>
    </submittedName>
</protein>
<feature type="compositionally biased region" description="Basic and acidic residues" evidence="1">
    <location>
        <begin position="111"/>
        <end position="122"/>
    </location>
</feature>
<accession>A0AAD3RX09</accession>
<dbReference type="PROSITE" id="PS51257">
    <property type="entry name" value="PROKAR_LIPOPROTEIN"/>
    <property type="match status" value="1"/>
</dbReference>
<sequence>MRIRTSATNSVSACSSSSSSSCLCSSNSTISNLSLASSSNSSSSYFPKSSNSSSVRCEGIDLLIKAVYYVAGSAVGVPYIQRRVIRRRKRALTFSHLMVCELFKTAKGEEEDKEQEKRKINSEDNDDSKLKKRRRRAMALPIRYQDSVLLHPWKPISRG</sequence>
<reference evidence="2" key="1">
    <citation type="submission" date="2023-05" db="EMBL/GenBank/DDBJ databases">
        <title>Nepenthes gracilis genome sequencing.</title>
        <authorList>
            <person name="Fukushima K."/>
        </authorList>
    </citation>
    <scope>NUCLEOTIDE SEQUENCE</scope>
    <source>
        <strain evidence="2">SING2019-196</strain>
    </source>
</reference>
<feature type="region of interest" description="Disordered" evidence="1">
    <location>
        <begin position="111"/>
        <end position="133"/>
    </location>
</feature>
<dbReference type="AlphaFoldDB" id="A0AAD3RX09"/>
<evidence type="ECO:0000256" key="1">
    <source>
        <dbReference type="SAM" id="MobiDB-lite"/>
    </source>
</evidence>
<evidence type="ECO:0000313" key="3">
    <source>
        <dbReference type="Proteomes" id="UP001279734"/>
    </source>
</evidence>
<evidence type="ECO:0000313" key="2">
    <source>
        <dbReference type="EMBL" id="GMG99598.1"/>
    </source>
</evidence>
<dbReference type="EMBL" id="BSYO01000001">
    <property type="protein sequence ID" value="GMG99598.1"/>
    <property type="molecule type" value="Genomic_DNA"/>
</dbReference>
<dbReference type="Proteomes" id="UP001279734">
    <property type="component" value="Unassembled WGS sequence"/>
</dbReference>
<organism evidence="2 3">
    <name type="scientific">Nepenthes gracilis</name>
    <name type="common">Slender pitcher plant</name>
    <dbReference type="NCBI Taxonomy" id="150966"/>
    <lineage>
        <taxon>Eukaryota</taxon>
        <taxon>Viridiplantae</taxon>
        <taxon>Streptophyta</taxon>
        <taxon>Embryophyta</taxon>
        <taxon>Tracheophyta</taxon>
        <taxon>Spermatophyta</taxon>
        <taxon>Magnoliopsida</taxon>
        <taxon>eudicotyledons</taxon>
        <taxon>Gunneridae</taxon>
        <taxon>Pentapetalae</taxon>
        <taxon>Caryophyllales</taxon>
        <taxon>Nepenthaceae</taxon>
        <taxon>Nepenthes</taxon>
    </lineage>
</organism>
<comment type="caution">
    <text evidence="2">The sequence shown here is derived from an EMBL/GenBank/DDBJ whole genome shotgun (WGS) entry which is preliminary data.</text>
</comment>
<gene>
    <name evidence="2" type="ORF">Nepgr_001438</name>
</gene>
<proteinExistence type="predicted"/>
<name>A0AAD3RX09_NEPGR</name>
<feature type="region of interest" description="Disordered" evidence="1">
    <location>
        <begin position="1"/>
        <end position="22"/>
    </location>
</feature>
<keyword evidence="3" id="KW-1185">Reference proteome</keyword>